<dbReference type="EMBL" id="CP002867">
    <property type="protein sequence ID" value="AEI38632.1"/>
    <property type="molecule type" value="Genomic_DNA"/>
</dbReference>
<organism evidence="3 4">
    <name type="scientific">Zymomonas mobilis subsp. pomaceae (strain ATCC 29192 / DSM 22645 / JCM 10191 / CCUG 17912 / NBRC 13757 / NCIMB 11200 / NRRL B-4491 / Barker I)</name>
    <dbReference type="NCBI Taxonomy" id="579138"/>
    <lineage>
        <taxon>Bacteria</taxon>
        <taxon>Pseudomonadati</taxon>
        <taxon>Pseudomonadota</taxon>
        <taxon>Alphaproteobacteria</taxon>
        <taxon>Sphingomonadales</taxon>
        <taxon>Zymomonadaceae</taxon>
        <taxon>Zymomonas</taxon>
    </lineage>
</organism>
<evidence type="ECO:0000313" key="3">
    <source>
        <dbReference type="EMBL" id="AEI38632.1"/>
    </source>
</evidence>
<evidence type="ECO:0000256" key="1">
    <source>
        <dbReference type="ARBA" id="ARBA00034120"/>
    </source>
</evidence>
<dbReference type="PANTHER" id="PTHR34047">
    <property type="entry name" value="NUCLEAR INTRON MATURASE 1, MITOCHONDRIAL-RELATED"/>
    <property type="match status" value="1"/>
</dbReference>
<geneLocation type="plasmid" evidence="3 4">
    <name>pZYMOP02</name>
</geneLocation>
<proteinExistence type="inferred from homology"/>
<dbReference type="Pfam" id="PF00078">
    <property type="entry name" value="RVT_1"/>
    <property type="match status" value="1"/>
</dbReference>
<evidence type="ECO:0000259" key="2">
    <source>
        <dbReference type="PROSITE" id="PS50878"/>
    </source>
</evidence>
<gene>
    <name evidence="3" type="ordered locus">Zymop_2050</name>
</gene>
<name>F8EWI9_ZYMMT</name>
<comment type="similarity">
    <text evidence="1">Belongs to the bacterial reverse transcriptase family.</text>
</comment>
<reference evidence="3 4" key="1">
    <citation type="journal article" date="2011" name="J. Bacteriol.">
        <title>Genome sequence of the ethanol-producing Zymomonas mobilis subsp. pomaceae lectotype strain ATCC 29192.</title>
        <authorList>
            <person name="Kouvelis V.N."/>
            <person name="Davenport K.W."/>
            <person name="Brettin T.S."/>
            <person name="Bruce D."/>
            <person name="Detter C."/>
            <person name="Han C.S."/>
            <person name="Nolan M."/>
            <person name="Tapia R."/>
            <person name="Damoulaki A."/>
            <person name="Kyrpides N.C."/>
            <person name="Typas M.A."/>
            <person name="Pappas K.M."/>
        </authorList>
    </citation>
    <scope>NUCLEOTIDE SEQUENCE [LARGE SCALE GENOMIC DNA]</scope>
    <source>
        <strain evidence="4">ATCC 29192 / DSM 22645 / JCM 10191 / CCUG 17912 / NBRC 13757 / NCIMB 11200 / NRRL B-4491 / Barker I</strain>
        <plasmid evidence="3">pZYMOP02</plasmid>
    </source>
</reference>
<dbReference type="RefSeq" id="WP_013945639.1">
    <property type="nucleotide sequence ID" value="NC_015716.1"/>
</dbReference>
<dbReference type="InterPro" id="IPR000477">
    <property type="entry name" value="RT_dom"/>
</dbReference>
<dbReference type="PROSITE" id="PS50878">
    <property type="entry name" value="RT_POL"/>
    <property type="match status" value="1"/>
</dbReference>
<evidence type="ECO:0000313" key="4">
    <source>
        <dbReference type="Proteomes" id="UP000000491"/>
    </source>
</evidence>
<dbReference type="NCBIfam" id="NF041748">
    <property type="entry name" value="Drt3b"/>
    <property type="match status" value="1"/>
</dbReference>
<dbReference type="PANTHER" id="PTHR34047:SF8">
    <property type="entry name" value="PROTEIN YKFC"/>
    <property type="match status" value="1"/>
</dbReference>
<keyword evidence="3" id="KW-0614">Plasmid</keyword>
<dbReference type="InterPro" id="IPR051083">
    <property type="entry name" value="GrpII_Intron_Splice-Mob/Def"/>
</dbReference>
<accession>F8EWI9</accession>
<dbReference type="HOGENOM" id="CLU_020406_1_0_5"/>
<dbReference type="Proteomes" id="UP000000491">
    <property type="component" value="Plasmid pZYMOP02"/>
</dbReference>
<dbReference type="PATRIC" id="fig|579138.3.peg.1867"/>
<feature type="domain" description="Reverse transcriptase" evidence="2">
    <location>
        <begin position="97"/>
        <end position="378"/>
    </location>
</feature>
<dbReference type="CDD" id="cd01646">
    <property type="entry name" value="RT_Bac_retron_I"/>
    <property type="match status" value="1"/>
</dbReference>
<protein>
    <recommendedName>
        <fullName evidence="2">Reverse transcriptase domain-containing protein</fullName>
    </recommendedName>
</protein>
<dbReference type="AlphaFoldDB" id="F8EWI9"/>
<sequence length="694" mass="82248">MKNKRRRLKLDPKARYQRPVATDILPFEVPPSFSNLGFFSFLAKLNVKISTWCNSQTVRWISDNNQYDDIIFILFGTQKQDEKNFRTYPEKVDGKTYLIRESIIPPKWTIPFNFRISHKETSFRQLSVIHPKNQVFVADFYYKNSSELLYHCTKSNFSIRFPSSVAKTVRFKDRLFYEKKGGYQDSIEEVEREYEGAGSFFAYEKYSNIFKFYESYVYLNAERKFRTLLKLDISSCFDSIYTHSMTWATVGQEFAKENIQYLKSMFGSKFDKLLSEMNRGETNGIVIGPEFSRIFAEIILQDVDRKLEKMLLLNHNITNRVDYEIFRYVDDYFVFYSSEDIAKYVKQHLSELLKEVKLTLSSEKTKTYDRPIITPLTIAKNKISDCLARRIITNIAQKENPDGGKDINCFSVKVQKNSLITEFKTAIKESDIQYKDVLNYTLAAIERKINFIFRKFKSNHNDHKNYKELAQAILSLIEFSTFIYAAQPRVNFTVRLTRIVSIIVDNFHELKVDPELKDQVFKYIFDSLNRHIKHTPHDHFHEVEILYLLLALKKLGRNYQVTEENVTKFIGIEINKKDDSRPPMNYFSISVCLLYIRNKKKYNKLRMFLENEIKNKFLDRKAYLKTDAELIIAMLDLQCCPFISDELKKELASYYEVEENRRSFLSEAVPYWFTHWEEFDLSLALDKKRACEVY</sequence>
<dbReference type="KEGG" id="zmp:Zymop_2050"/>